<dbReference type="PANTHER" id="PTHR21256">
    <property type="entry name" value="HISTIDINOL DEHYDROGENASE HDH"/>
    <property type="match status" value="1"/>
</dbReference>
<evidence type="ECO:0000256" key="2">
    <source>
        <dbReference type="ARBA" id="ARBA00010178"/>
    </source>
</evidence>
<name>A0A1H3WXE8_9RHOB</name>
<comment type="similarity">
    <text evidence="2 7 9">Belongs to the histidinol dehydrogenase family.</text>
</comment>
<dbReference type="PANTHER" id="PTHR21256:SF2">
    <property type="entry name" value="HISTIDINE BIOSYNTHESIS TRIFUNCTIONAL PROTEIN"/>
    <property type="match status" value="1"/>
</dbReference>
<organism evidence="10 11">
    <name type="scientific">Rubrimonas cliftonensis</name>
    <dbReference type="NCBI Taxonomy" id="89524"/>
    <lineage>
        <taxon>Bacteria</taxon>
        <taxon>Pseudomonadati</taxon>
        <taxon>Pseudomonadota</taxon>
        <taxon>Alphaproteobacteria</taxon>
        <taxon>Rhodobacterales</taxon>
        <taxon>Paracoccaceae</taxon>
        <taxon>Rubrimonas</taxon>
    </lineage>
</organism>
<dbReference type="Proteomes" id="UP000198703">
    <property type="component" value="Unassembled WGS sequence"/>
</dbReference>
<comment type="cofactor">
    <cofactor evidence="1">
        <name>Zn(2+)</name>
        <dbReference type="ChEBI" id="CHEBI:29105"/>
    </cofactor>
</comment>
<dbReference type="Gene3D" id="1.20.5.1300">
    <property type="match status" value="1"/>
</dbReference>
<dbReference type="GO" id="GO:0000105">
    <property type="term" value="P:L-histidine biosynthetic process"/>
    <property type="evidence" value="ECO:0007669"/>
    <property type="project" value="InterPro"/>
</dbReference>
<accession>A0A1H3WXE8</accession>
<evidence type="ECO:0000313" key="10">
    <source>
        <dbReference type="EMBL" id="SDZ90888.1"/>
    </source>
</evidence>
<dbReference type="NCBIfam" id="TIGR00069">
    <property type="entry name" value="hisD"/>
    <property type="match status" value="1"/>
</dbReference>
<dbReference type="EMBL" id="FNQM01000002">
    <property type="protein sequence ID" value="SDZ90888.1"/>
    <property type="molecule type" value="Genomic_DNA"/>
</dbReference>
<evidence type="ECO:0000256" key="9">
    <source>
        <dbReference type="RuleBase" id="RU004175"/>
    </source>
</evidence>
<protein>
    <recommendedName>
        <fullName evidence="6">Histidinol dehydrogenase homolog</fullName>
    </recommendedName>
</protein>
<dbReference type="GO" id="GO:0046872">
    <property type="term" value="F:metal ion binding"/>
    <property type="evidence" value="ECO:0007669"/>
    <property type="project" value="UniProtKB-KW"/>
</dbReference>
<dbReference type="OrthoDB" id="9805269at2"/>
<dbReference type="SUPFAM" id="SSF53720">
    <property type="entry name" value="ALDH-like"/>
    <property type="match status" value="1"/>
</dbReference>
<dbReference type="GO" id="GO:0004399">
    <property type="term" value="F:histidinol dehydrogenase activity"/>
    <property type="evidence" value="ECO:0007669"/>
    <property type="project" value="InterPro"/>
</dbReference>
<dbReference type="GO" id="GO:0005829">
    <property type="term" value="C:cytosol"/>
    <property type="evidence" value="ECO:0007669"/>
    <property type="project" value="TreeGrafter"/>
</dbReference>
<evidence type="ECO:0000313" key="11">
    <source>
        <dbReference type="Proteomes" id="UP000198703"/>
    </source>
</evidence>
<feature type="active site" description="Proton acceptor" evidence="8">
    <location>
        <position position="335"/>
    </location>
</feature>
<dbReference type="Pfam" id="PF00815">
    <property type="entry name" value="Histidinol_dh"/>
    <property type="match status" value="1"/>
</dbReference>
<evidence type="ECO:0000256" key="3">
    <source>
        <dbReference type="ARBA" id="ARBA00022723"/>
    </source>
</evidence>
<keyword evidence="4" id="KW-0862">Zinc</keyword>
<dbReference type="AlphaFoldDB" id="A0A1H3WXE8"/>
<dbReference type="PRINTS" id="PR00083">
    <property type="entry name" value="HOLDHDRGNASE"/>
</dbReference>
<evidence type="ECO:0000256" key="7">
    <source>
        <dbReference type="PIRNR" id="PIRNR000099"/>
    </source>
</evidence>
<feature type="active site" description="Proton acceptor" evidence="8">
    <location>
        <position position="334"/>
    </location>
</feature>
<dbReference type="PIRSF" id="PIRSF000099">
    <property type="entry name" value="Histidinol_dh"/>
    <property type="match status" value="1"/>
</dbReference>
<dbReference type="PROSITE" id="PS00611">
    <property type="entry name" value="HISOL_DEHYDROGENASE"/>
    <property type="match status" value="1"/>
</dbReference>
<dbReference type="InterPro" id="IPR001692">
    <property type="entry name" value="Histidinol_DH_CS"/>
</dbReference>
<sequence>MTLRVNLHELGAMDGAARAALMLRADQELGDVLERAAPIIEAVRTEGEAALRRFARDLDGVTGELGALEATEEDFEVAYRAVEPEVIAAIRYAVANIRRFHEKQLPEPMWLEEVRPGAFAGDRWTPIPSVALYVPRGKGAFPSVTMMTSVPAMVAGVPEACILTPPTPQGGVDAATLVAAREAGVGRVFKAGGAQAVAAAAFGAGPIPKAAKIVGPGSPWVVAAKRLLAGRIDTGLPAGPSESIVFADETADPRLAAADLMIEAEHGPDSSAYLVTHDRAVAEGALAALPGLIAALPEQRAGFVSTVLGGPRGGVVLAASLEDAYAFVNDYAPEHLEVLSDEPFAHLGRIVNAAEVLLGRRTPITLGNFVLGPNCVLPTGGWAKSFGPLSVTDFMKRSSVGYVTAAAYPEMARHAHALARYEGFAAHAAAVAMDRDRAPVR</sequence>
<reference evidence="10 11" key="1">
    <citation type="submission" date="2016-10" db="EMBL/GenBank/DDBJ databases">
        <authorList>
            <person name="de Groot N.N."/>
        </authorList>
    </citation>
    <scope>NUCLEOTIDE SEQUENCE [LARGE SCALE GENOMIC DNA]</scope>
    <source>
        <strain evidence="10 11">DSM 15345</strain>
    </source>
</reference>
<keyword evidence="3" id="KW-0479">Metal-binding</keyword>
<dbReference type="Gene3D" id="3.40.50.1980">
    <property type="entry name" value="Nitrogenase molybdenum iron protein domain"/>
    <property type="match status" value="2"/>
</dbReference>
<proteinExistence type="inferred from homology"/>
<dbReference type="GO" id="GO:0051287">
    <property type="term" value="F:NAD binding"/>
    <property type="evidence" value="ECO:0007669"/>
    <property type="project" value="InterPro"/>
</dbReference>
<dbReference type="RefSeq" id="WP_093248423.1">
    <property type="nucleotide sequence ID" value="NZ_FNQM01000002.1"/>
</dbReference>
<dbReference type="CDD" id="cd06572">
    <property type="entry name" value="Histidinol_dh"/>
    <property type="match status" value="1"/>
</dbReference>
<gene>
    <name evidence="10" type="ORF">SAMN05444370_102139</name>
</gene>
<dbReference type="STRING" id="89524.SAMN05444370_102139"/>
<keyword evidence="11" id="KW-1185">Reference proteome</keyword>
<evidence type="ECO:0000256" key="1">
    <source>
        <dbReference type="ARBA" id="ARBA00001947"/>
    </source>
</evidence>
<evidence type="ECO:0000256" key="6">
    <source>
        <dbReference type="ARBA" id="ARBA00072814"/>
    </source>
</evidence>
<dbReference type="InterPro" id="IPR022695">
    <property type="entry name" value="Histidinol_DH_monofunct"/>
</dbReference>
<evidence type="ECO:0000256" key="4">
    <source>
        <dbReference type="ARBA" id="ARBA00022833"/>
    </source>
</evidence>
<keyword evidence="5 7" id="KW-0560">Oxidoreductase</keyword>
<dbReference type="InterPro" id="IPR016161">
    <property type="entry name" value="Ald_DH/histidinol_DH"/>
</dbReference>
<evidence type="ECO:0000256" key="5">
    <source>
        <dbReference type="ARBA" id="ARBA00023002"/>
    </source>
</evidence>
<dbReference type="InterPro" id="IPR012131">
    <property type="entry name" value="Hstdl_DH"/>
</dbReference>
<evidence type="ECO:0000256" key="8">
    <source>
        <dbReference type="PIRSR" id="PIRSR000099-1"/>
    </source>
</evidence>
<dbReference type="FunFam" id="3.40.50.1980:FF:000001">
    <property type="entry name" value="Histidinol dehydrogenase"/>
    <property type="match status" value="1"/>
</dbReference>